<gene>
    <name evidence="3" type="ORF">DRF67_17205</name>
</gene>
<protein>
    <submittedName>
        <fullName evidence="3">Relaxase</fullName>
    </submittedName>
</protein>
<dbReference type="Proteomes" id="UP000256257">
    <property type="component" value="Unassembled WGS sequence"/>
</dbReference>
<name>A0A3D9ATL4_9FLAO</name>
<dbReference type="EMBL" id="QNVV01000019">
    <property type="protein sequence ID" value="REC44595.1"/>
    <property type="molecule type" value="Genomic_DNA"/>
</dbReference>
<feature type="region of interest" description="Disordered" evidence="1">
    <location>
        <begin position="396"/>
        <end position="427"/>
    </location>
</feature>
<comment type="caution">
    <text evidence="3">The sequence shown here is derived from an EMBL/GenBank/DDBJ whole genome shotgun (WGS) entry which is preliminary data.</text>
</comment>
<dbReference type="NCBIfam" id="NF041325">
    <property type="entry name" value="Bacteroid_MobB"/>
    <property type="match status" value="1"/>
</dbReference>
<dbReference type="Pfam" id="PF03432">
    <property type="entry name" value="Relaxase"/>
    <property type="match status" value="1"/>
</dbReference>
<proteinExistence type="predicted"/>
<evidence type="ECO:0000313" key="3">
    <source>
        <dbReference type="EMBL" id="REC44595.1"/>
    </source>
</evidence>
<dbReference type="RefSeq" id="WP_115929539.1">
    <property type="nucleotide sequence ID" value="NZ_QNVV01000019.1"/>
</dbReference>
<evidence type="ECO:0000259" key="2">
    <source>
        <dbReference type="Pfam" id="PF03432"/>
    </source>
</evidence>
<dbReference type="InterPro" id="IPR005094">
    <property type="entry name" value="Endonuclease_MobA/VirD2"/>
</dbReference>
<dbReference type="OrthoDB" id="915634at2"/>
<dbReference type="AlphaFoldDB" id="A0A3D9ATL4"/>
<organism evidence="3 4">
    <name type="scientific">Chryseobacterium pennipullorum</name>
    <dbReference type="NCBI Taxonomy" id="2258963"/>
    <lineage>
        <taxon>Bacteria</taxon>
        <taxon>Pseudomonadati</taxon>
        <taxon>Bacteroidota</taxon>
        <taxon>Flavobacteriia</taxon>
        <taxon>Flavobacteriales</taxon>
        <taxon>Weeksellaceae</taxon>
        <taxon>Chryseobacterium group</taxon>
        <taxon>Chryseobacterium</taxon>
    </lineage>
</organism>
<keyword evidence="4" id="KW-1185">Reference proteome</keyword>
<evidence type="ECO:0000313" key="4">
    <source>
        <dbReference type="Proteomes" id="UP000256257"/>
    </source>
</evidence>
<accession>A0A3D9ATL4</accession>
<evidence type="ECO:0000256" key="1">
    <source>
        <dbReference type="SAM" id="MobiDB-lite"/>
    </source>
</evidence>
<feature type="domain" description="MobA/VirD2-like nuclease" evidence="2">
    <location>
        <begin position="42"/>
        <end position="151"/>
    </location>
</feature>
<reference evidence="3 4" key="1">
    <citation type="submission" date="2018-06" db="EMBL/GenBank/DDBJ databases">
        <title>Novel Chryseobacterium species.</title>
        <authorList>
            <person name="Newman J."/>
            <person name="Hugo C."/>
            <person name="Oosthuizen L."/>
            <person name="Charimba G."/>
        </authorList>
    </citation>
    <scope>NUCLEOTIDE SEQUENCE [LARGE SCALE GENOMIC DNA]</scope>
    <source>
        <strain evidence="3 4">7_F195</strain>
    </source>
</reference>
<sequence length="427" mass="48956">MIVKIGRSSNLYGALAYNHHKVEKGQGQILLMNKMVESTDGKYTIPQLMRSFDPYLAANQKTEKHTLHISLNPDPNDKVSDKDFVKMTEEYMNGMGYGEQPYIVFKHTDIDRTHIHIVSVCVDENGRKISDRFEKRRSMNMCRQLENTYDLWPAAEGQKVKNNMVFKPVDYQTGNIRHQIASVIRNIADVYSFKTLGEYNALLSLFNIAVEKIEGELHGKPQRGLVYFALDTNKHKIGNPLKASRIGKAALLPALESHFFKSKESIPQSNKTEIKGWIDNALKVSHHEKDFVEKLKSVGVNTVIRRNEGGRIYGITFIDHNTRTVWNGSNLGKEYSAAVFNDLWKNQEHLNKSSDAKQAEAKSLPRNQFLSLQLHPLFGFLNDDNDDLRDTESVDSFPGLLPTVQGEDDEEQIFSQQMRKWKKKRKR</sequence>